<accession>A0A0C9PPE3</accession>
<dbReference type="GO" id="GO:0004222">
    <property type="term" value="F:metalloendopeptidase activity"/>
    <property type="evidence" value="ECO:0007669"/>
    <property type="project" value="TreeGrafter"/>
</dbReference>
<dbReference type="PANTHER" id="PTHR43690:SF18">
    <property type="entry name" value="INSULIN-DEGRADING ENZYME-RELATED"/>
    <property type="match status" value="1"/>
</dbReference>
<sequence length="148" mass="17170">HKWFIVPIEDLRAMEIIFPLPDVREHYKFDPVEYVSHLLGHPGDGWFLSALKKKDWSTFLTFENKQAAGGGVNSFTVTVHLTEEGMDHIDDIVSLMFQCINMLKTEGPLQWLFEEYRQISQMELDFGQKSSPDSYVNLTVKALQKYPM</sequence>
<dbReference type="AlphaFoldDB" id="A0A0C9PPE3"/>
<proteinExistence type="predicted"/>
<gene>
    <name evidence="3" type="primary">Ide_1</name>
    <name evidence="3" type="ORF">g.7520</name>
</gene>
<dbReference type="InterPro" id="IPR011249">
    <property type="entry name" value="Metalloenz_LuxS/M16"/>
</dbReference>
<dbReference type="GO" id="GO:0005739">
    <property type="term" value="C:mitochondrion"/>
    <property type="evidence" value="ECO:0007669"/>
    <property type="project" value="TreeGrafter"/>
</dbReference>
<evidence type="ECO:0000259" key="2">
    <source>
        <dbReference type="Pfam" id="PF05193"/>
    </source>
</evidence>
<protein>
    <submittedName>
        <fullName evidence="3">Ide_1 protein</fullName>
    </submittedName>
</protein>
<feature type="non-terminal residue" evidence="3">
    <location>
        <position position="148"/>
    </location>
</feature>
<dbReference type="Pfam" id="PF05193">
    <property type="entry name" value="Peptidase_M16_C"/>
    <property type="match status" value="1"/>
</dbReference>
<dbReference type="Gene3D" id="3.30.830.10">
    <property type="entry name" value="Metalloenzyme, LuxS/M16 peptidase-like"/>
    <property type="match status" value="1"/>
</dbReference>
<organism evidence="3">
    <name type="scientific">Fopius arisanus</name>
    <dbReference type="NCBI Taxonomy" id="64838"/>
    <lineage>
        <taxon>Eukaryota</taxon>
        <taxon>Metazoa</taxon>
        <taxon>Ecdysozoa</taxon>
        <taxon>Arthropoda</taxon>
        <taxon>Hexapoda</taxon>
        <taxon>Insecta</taxon>
        <taxon>Pterygota</taxon>
        <taxon>Neoptera</taxon>
        <taxon>Endopterygota</taxon>
        <taxon>Hymenoptera</taxon>
        <taxon>Apocrita</taxon>
        <taxon>Ichneumonoidea</taxon>
        <taxon>Braconidae</taxon>
        <taxon>Opiinae</taxon>
        <taxon>Fopius</taxon>
    </lineage>
</organism>
<evidence type="ECO:0000256" key="1">
    <source>
        <dbReference type="ARBA" id="ARBA00022723"/>
    </source>
</evidence>
<dbReference type="SUPFAM" id="SSF63411">
    <property type="entry name" value="LuxS/MPP-like metallohydrolase"/>
    <property type="match status" value="1"/>
</dbReference>
<evidence type="ECO:0000313" key="3">
    <source>
        <dbReference type="EMBL" id="JAG72855.1"/>
    </source>
</evidence>
<feature type="non-terminal residue" evidence="3">
    <location>
        <position position="1"/>
    </location>
</feature>
<dbReference type="GO" id="GO:0046872">
    <property type="term" value="F:metal ion binding"/>
    <property type="evidence" value="ECO:0007669"/>
    <property type="project" value="UniProtKB-KW"/>
</dbReference>
<dbReference type="EMBL" id="GBYB01003088">
    <property type="protein sequence ID" value="JAG72855.1"/>
    <property type="molecule type" value="Transcribed_RNA"/>
</dbReference>
<dbReference type="InterPro" id="IPR050626">
    <property type="entry name" value="Peptidase_M16"/>
</dbReference>
<feature type="domain" description="Peptidase M16 C-terminal" evidence="2">
    <location>
        <begin position="5"/>
        <end position="118"/>
    </location>
</feature>
<dbReference type="InterPro" id="IPR007863">
    <property type="entry name" value="Peptidase_M16_C"/>
</dbReference>
<dbReference type="GO" id="GO:0005829">
    <property type="term" value="C:cytosol"/>
    <property type="evidence" value="ECO:0007669"/>
    <property type="project" value="TreeGrafter"/>
</dbReference>
<keyword evidence="1" id="KW-0479">Metal-binding</keyword>
<reference evidence="3" key="1">
    <citation type="submission" date="2015-01" db="EMBL/GenBank/DDBJ databases">
        <title>Transcriptome Assembly of Fopius arisanus.</title>
        <authorList>
            <person name="Geib S."/>
        </authorList>
    </citation>
    <scope>NUCLEOTIDE SEQUENCE</scope>
</reference>
<dbReference type="PANTHER" id="PTHR43690">
    <property type="entry name" value="NARDILYSIN"/>
    <property type="match status" value="1"/>
</dbReference>
<dbReference type="GO" id="GO:0051603">
    <property type="term" value="P:proteolysis involved in protein catabolic process"/>
    <property type="evidence" value="ECO:0007669"/>
    <property type="project" value="TreeGrafter"/>
</dbReference>
<dbReference type="GO" id="GO:0043171">
    <property type="term" value="P:peptide catabolic process"/>
    <property type="evidence" value="ECO:0007669"/>
    <property type="project" value="TreeGrafter"/>
</dbReference>
<name>A0A0C9PPE3_9HYME</name>